<evidence type="ECO:0000256" key="1">
    <source>
        <dbReference type="SAM" id="Phobius"/>
    </source>
</evidence>
<reference evidence="2" key="1">
    <citation type="submission" date="2014-11" db="EMBL/GenBank/DDBJ databases">
        <authorList>
            <person name="Amaro Gonzalez C."/>
        </authorList>
    </citation>
    <scope>NUCLEOTIDE SEQUENCE</scope>
</reference>
<feature type="transmembrane region" description="Helical" evidence="1">
    <location>
        <begin position="12"/>
        <end position="34"/>
    </location>
</feature>
<accession>A0A0E9WRN8</accession>
<sequence>MVQFCGLHVLLLTSYLQVMFLSALMNCSIFSFFLSNLYKLCNFVVPHIL</sequence>
<protein>
    <submittedName>
        <fullName evidence="2">Uncharacterized protein</fullName>
    </submittedName>
</protein>
<keyword evidence="1" id="KW-0472">Membrane</keyword>
<evidence type="ECO:0000313" key="2">
    <source>
        <dbReference type="EMBL" id="JAH93089.1"/>
    </source>
</evidence>
<organism evidence="2">
    <name type="scientific">Anguilla anguilla</name>
    <name type="common">European freshwater eel</name>
    <name type="synonym">Muraena anguilla</name>
    <dbReference type="NCBI Taxonomy" id="7936"/>
    <lineage>
        <taxon>Eukaryota</taxon>
        <taxon>Metazoa</taxon>
        <taxon>Chordata</taxon>
        <taxon>Craniata</taxon>
        <taxon>Vertebrata</taxon>
        <taxon>Euteleostomi</taxon>
        <taxon>Actinopterygii</taxon>
        <taxon>Neopterygii</taxon>
        <taxon>Teleostei</taxon>
        <taxon>Anguilliformes</taxon>
        <taxon>Anguillidae</taxon>
        <taxon>Anguilla</taxon>
    </lineage>
</organism>
<dbReference type="AlphaFoldDB" id="A0A0E9WRN8"/>
<name>A0A0E9WRN8_ANGAN</name>
<dbReference type="EMBL" id="GBXM01015488">
    <property type="protein sequence ID" value="JAH93089.1"/>
    <property type="molecule type" value="Transcribed_RNA"/>
</dbReference>
<reference evidence="2" key="2">
    <citation type="journal article" date="2015" name="Fish Shellfish Immunol.">
        <title>Early steps in the European eel (Anguilla anguilla)-Vibrio vulnificus interaction in the gills: Role of the RtxA13 toxin.</title>
        <authorList>
            <person name="Callol A."/>
            <person name="Pajuelo D."/>
            <person name="Ebbesson L."/>
            <person name="Teles M."/>
            <person name="MacKenzie S."/>
            <person name="Amaro C."/>
        </authorList>
    </citation>
    <scope>NUCLEOTIDE SEQUENCE</scope>
</reference>
<keyword evidence="1" id="KW-0812">Transmembrane</keyword>
<proteinExistence type="predicted"/>
<keyword evidence="1" id="KW-1133">Transmembrane helix</keyword>